<proteinExistence type="predicted"/>
<dbReference type="Proteomes" id="UP000035740">
    <property type="component" value="Chromosome 8"/>
</dbReference>
<dbReference type="AlphaFoldDB" id="A0A0J8BQQ5"/>
<keyword evidence="2" id="KW-1185">Reference proteome</keyword>
<name>A0A0J8BQQ5_BETVV</name>
<reference evidence="1 2" key="1">
    <citation type="journal article" date="2014" name="Nature">
        <title>The genome of the recently domesticated crop plant sugar beet (Beta vulgaris).</title>
        <authorList>
            <person name="Dohm J.C."/>
            <person name="Minoche A.E."/>
            <person name="Holtgrawe D."/>
            <person name="Capella-Gutierrez S."/>
            <person name="Zakrzewski F."/>
            <person name="Tafer H."/>
            <person name="Rupp O."/>
            <person name="Sorensen T.R."/>
            <person name="Stracke R."/>
            <person name="Reinhardt R."/>
            <person name="Goesmann A."/>
            <person name="Kraft T."/>
            <person name="Schulz B."/>
            <person name="Stadler P.F."/>
            <person name="Schmidt T."/>
            <person name="Gabaldon T."/>
            <person name="Lehrach H."/>
            <person name="Weisshaar B."/>
            <person name="Himmelbauer H."/>
        </authorList>
    </citation>
    <scope>NUCLEOTIDE SEQUENCE [LARGE SCALE GENOMIC DNA]</scope>
    <source>
        <tissue evidence="1">Taproot</tissue>
    </source>
</reference>
<evidence type="ECO:0000313" key="1">
    <source>
        <dbReference type="EMBL" id="KMT03840.1"/>
    </source>
</evidence>
<sequence length="54" mass="6365">MDEKKAMEMKANLEFKGEVEFNACTLVKNVTITNKMVKSKKEKKRITRFYAISY</sequence>
<gene>
    <name evidence="1" type="ORF">BVRB_8g188440</name>
</gene>
<protein>
    <submittedName>
        <fullName evidence="1">Uncharacterized protein</fullName>
    </submittedName>
</protein>
<accession>A0A0J8BQQ5</accession>
<organism evidence="1 2">
    <name type="scientific">Beta vulgaris subsp. vulgaris</name>
    <name type="common">Beet</name>
    <dbReference type="NCBI Taxonomy" id="3555"/>
    <lineage>
        <taxon>Eukaryota</taxon>
        <taxon>Viridiplantae</taxon>
        <taxon>Streptophyta</taxon>
        <taxon>Embryophyta</taxon>
        <taxon>Tracheophyta</taxon>
        <taxon>Spermatophyta</taxon>
        <taxon>Magnoliopsida</taxon>
        <taxon>eudicotyledons</taxon>
        <taxon>Gunneridae</taxon>
        <taxon>Pentapetalae</taxon>
        <taxon>Caryophyllales</taxon>
        <taxon>Chenopodiaceae</taxon>
        <taxon>Betoideae</taxon>
        <taxon>Beta</taxon>
    </lineage>
</organism>
<dbReference type="Gramene" id="KMT03840">
    <property type="protein sequence ID" value="KMT03840"/>
    <property type="gene ID" value="BVRB_8g188440"/>
</dbReference>
<dbReference type="EMBL" id="KQ090166">
    <property type="protein sequence ID" value="KMT03840.1"/>
    <property type="molecule type" value="Genomic_DNA"/>
</dbReference>
<dbReference type="Gene3D" id="3.30.720.200">
    <property type="match status" value="1"/>
</dbReference>
<evidence type="ECO:0000313" key="2">
    <source>
        <dbReference type="Proteomes" id="UP000035740"/>
    </source>
</evidence>